<protein>
    <recommendedName>
        <fullName evidence="5">MYND-type domain-containing protein</fullName>
    </recommendedName>
</protein>
<evidence type="ECO:0000256" key="4">
    <source>
        <dbReference type="PROSITE-ProRule" id="PRU00134"/>
    </source>
</evidence>
<name>A0A8H6HXL2_9AGAR</name>
<dbReference type="GO" id="GO:0008270">
    <property type="term" value="F:zinc ion binding"/>
    <property type="evidence" value="ECO:0007669"/>
    <property type="project" value="UniProtKB-KW"/>
</dbReference>
<organism evidence="6 7">
    <name type="scientific">Ephemerocybe angulata</name>
    <dbReference type="NCBI Taxonomy" id="980116"/>
    <lineage>
        <taxon>Eukaryota</taxon>
        <taxon>Fungi</taxon>
        <taxon>Dikarya</taxon>
        <taxon>Basidiomycota</taxon>
        <taxon>Agaricomycotina</taxon>
        <taxon>Agaricomycetes</taxon>
        <taxon>Agaricomycetidae</taxon>
        <taxon>Agaricales</taxon>
        <taxon>Agaricineae</taxon>
        <taxon>Psathyrellaceae</taxon>
        <taxon>Ephemerocybe</taxon>
    </lineage>
</organism>
<feature type="domain" description="MYND-type" evidence="5">
    <location>
        <begin position="309"/>
        <end position="359"/>
    </location>
</feature>
<accession>A0A8H6HXL2</accession>
<evidence type="ECO:0000256" key="3">
    <source>
        <dbReference type="ARBA" id="ARBA00022833"/>
    </source>
</evidence>
<dbReference type="PROSITE" id="PS50865">
    <property type="entry name" value="ZF_MYND_2"/>
    <property type="match status" value="1"/>
</dbReference>
<keyword evidence="2 4" id="KW-0863">Zinc-finger</keyword>
<dbReference type="Pfam" id="PF01753">
    <property type="entry name" value="zf-MYND"/>
    <property type="match status" value="1"/>
</dbReference>
<evidence type="ECO:0000256" key="1">
    <source>
        <dbReference type="ARBA" id="ARBA00022723"/>
    </source>
</evidence>
<dbReference type="Gene3D" id="6.10.140.2220">
    <property type="match status" value="1"/>
</dbReference>
<evidence type="ECO:0000313" key="6">
    <source>
        <dbReference type="EMBL" id="KAF6755098.1"/>
    </source>
</evidence>
<evidence type="ECO:0000313" key="7">
    <source>
        <dbReference type="Proteomes" id="UP000521943"/>
    </source>
</evidence>
<dbReference type="AlphaFoldDB" id="A0A8H6HXL2"/>
<dbReference type="Proteomes" id="UP000521943">
    <property type="component" value="Unassembled WGS sequence"/>
</dbReference>
<gene>
    <name evidence="6" type="ORF">DFP72DRAFT_897267</name>
</gene>
<dbReference type="SUPFAM" id="SSF144232">
    <property type="entry name" value="HIT/MYND zinc finger-like"/>
    <property type="match status" value="1"/>
</dbReference>
<sequence>MNASKLENPEGIVAECTDILTATTARATLGPVNPLKEAIGLMPCTINILFILLCQVDYSTGTYTVVQYVGTEQCALMETLGLFIGNIDFANALESQLRCVTRTAPRRALIAALVNRAPQFVSVAKGDRIIGIAKSIRLLSQSVSHLAYSGDLWKEFQKQEFLHKYSSACASLAEIALARNLTDAGFWEALSDTTLTLLLGAIFWASDPAAALAEAFEAGLFLCMVRCLPYGAEHRPKDQSYFLPPGTLFPYLMVRKVFDVIWKRGDLEHFLRRRDLPEAVEAACQEYGTFLGIAHEVHISRRDTPISICSNLNHSTSSLGADHPSGARDFKTCGKCQVVMYCSKACQEEDWAALHKRECREVRARQYL</sequence>
<keyword evidence="7" id="KW-1185">Reference proteome</keyword>
<keyword evidence="1" id="KW-0479">Metal-binding</keyword>
<keyword evidence="3" id="KW-0862">Zinc</keyword>
<feature type="non-terminal residue" evidence="6">
    <location>
        <position position="1"/>
    </location>
</feature>
<dbReference type="EMBL" id="JACGCI010000031">
    <property type="protein sequence ID" value="KAF6755098.1"/>
    <property type="molecule type" value="Genomic_DNA"/>
</dbReference>
<evidence type="ECO:0000256" key="2">
    <source>
        <dbReference type="ARBA" id="ARBA00022771"/>
    </source>
</evidence>
<comment type="caution">
    <text evidence="6">The sequence shown here is derived from an EMBL/GenBank/DDBJ whole genome shotgun (WGS) entry which is preliminary data.</text>
</comment>
<proteinExistence type="predicted"/>
<evidence type="ECO:0000259" key="5">
    <source>
        <dbReference type="PROSITE" id="PS50865"/>
    </source>
</evidence>
<reference evidence="6 7" key="1">
    <citation type="submission" date="2020-07" db="EMBL/GenBank/DDBJ databases">
        <title>Comparative genomics of pyrophilous fungi reveals a link between fire events and developmental genes.</title>
        <authorList>
            <consortium name="DOE Joint Genome Institute"/>
            <person name="Steindorff A.S."/>
            <person name="Carver A."/>
            <person name="Calhoun S."/>
            <person name="Stillman K."/>
            <person name="Liu H."/>
            <person name="Lipzen A."/>
            <person name="Pangilinan J."/>
            <person name="Labutti K."/>
            <person name="Bruns T.D."/>
            <person name="Grigoriev I.V."/>
        </authorList>
    </citation>
    <scope>NUCLEOTIDE SEQUENCE [LARGE SCALE GENOMIC DNA]</scope>
    <source>
        <strain evidence="6 7">CBS 144469</strain>
    </source>
</reference>
<dbReference type="InterPro" id="IPR002893">
    <property type="entry name" value="Znf_MYND"/>
</dbReference>
<dbReference type="OrthoDB" id="432970at2759"/>